<dbReference type="Proteomes" id="UP000010552">
    <property type="component" value="Unassembled WGS sequence"/>
</dbReference>
<organism evidence="2 3">
    <name type="scientific">Pteropus alecto</name>
    <name type="common">Black flying fox</name>
    <dbReference type="NCBI Taxonomy" id="9402"/>
    <lineage>
        <taxon>Eukaryota</taxon>
        <taxon>Metazoa</taxon>
        <taxon>Chordata</taxon>
        <taxon>Craniata</taxon>
        <taxon>Vertebrata</taxon>
        <taxon>Euteleostomi</taxon>
        <taxon>Mammalia</taxon>
        <taxon>Eutheria</taxon>
        <taxon>Laurasiatheria</taxon>
        <taxon>Chiroptera</taxon>
        <taxon>Yinpterochiroptera</taxon>
        <taxon>Pteropodoidea</taxon>
        <taxon>Pteropodidae</taxon>
        <taxon>Pteropodinae</taxon>
        <taxon>Pteropus</taxon>
    </lineage>
</organism>
<dbReference type="InParanoid" id="L5JVY4"/>
<reference evidence="3" key="1">
    <citation type="journal article" date="2013" name="Science">
        <title>Comparative analysis of bat genomes provides insight into the evolution of flight and immunity.</title>
        <authorList>
            <person name="Zhang G."/>
            <person name="Cowled C."/>
            <person name="Shi Z."/>
            <person name="Huang Z."/>
            <person name="Bishop-Lilly K.A."/>
            <person name="Fang X."/>
            <person name="Wynne J.W."/>
            <person name="Xiong Z."/>
            <person name="Baker M.L."/>
            <person name="Zhao W."/>
            <person name="Tachedjian M."/>
            <person name="Zhu Y."/>
            <person name="Zhou P."/>
            <person name="Jiang X."/>
            <person name="Ng J."/>
            <person name="Yang L."/>
            <person name="Wu L."/>
            <person name="Xiao J."/>
            <person name="Feng Y."/>
            <person name="Chen Y."/>
            <person name="Sun X."/>
            <person name="Zhang Y."/>
            <person name="Marsh G.A."/>
            <person name="Crameri G."/>
            <person name="Broder C.C."/>
            <person name="Frey K.G."/>
            <person name="Wang L.F."/>
            <person name="Wang J."/>
        </authorList>
    </citation>
    <scope>NUCLEOTIDE SEQUENCE [LARGE SCALE GENOMIC DNA]</scope>
</reference>
<keyword evidence="3" id="KW-1185">Reference proteome</keyword>
<name>L5JVY4_PTEAL</name>
<dbReference type="AlphaFoldDB" id="L5JVY4"/>
<protein>
    <submittedName>
        <fullName evidence="2">Uncharacterized protein</fullName>
    </submittedName>
</protein>
<evidence type="ECO:0000313" key="3">
    <source>
        <dbReference type="Proteomes" id="UP000010552"/>
    </source>
</evidence>
<gene>
    <name evidence="2" type="ORF">PAL_GLEAN10019467</name>
</gene>
<feature type="region of interest" description="Disordered" evidence="1">
    <location>
        <begin position="54"/>
        <end position="74"/>
    </location>
</feature>
<accession>L5JVY4</accession>
<evidence type="ECO:0000256" key="1">
    <source>
        <dbReference type="SAM" id="MobiDB-lite"/>
    </source>
</evidence>
<dbReference type="EMBL" id="KB031134">
    <property type="protein sequence ID" value="ELK02433.1"/>
    <property type="molecule type" value="Genomic_DNA"/>
</dbReference>
<proteinExistence type="predicted"/>
<evidence type="ECO:0000313" key="2">
    <source>
        <dbReference type="EMBL" id="ELK02433.1"/>
    </source>
</evidence>
<sequence>MVKSPACVRVCVSFSKPAMAEHVHCDETRRWPAGEAGSVADACGHLPFRDRAWGSGAGSGGDQTGEQLLFSPVA</sequence>